<evidence type="ECO:0000256" key="15">
    <source>
        <dbReference type="SAM" id="Phobius"/>
    </source>
</evidence>
<feature type="compositionally biased region" description="Basic and acidic residues" evidence="14">
    <location>
        <begin position="727"/>
        <end position="744"/>
    </location>
</feature>
<dbReference type="SUPFAM" id="SSF56112">
    <property type="entry name" value="Protein kinase-like (PK-like)"/>
    <property type="match status" value="1"/>
</dbReference>
<evidence type="ECO:0000256" key="14">
    <source>
        <dbReference type="SAM" id="MobiDB-lite"/>
    </source>
</evidence>
<keyword evidence="7 16" id="KW-0732">Signal</keyword>
<keyword evidence="10" id="KW-0067">ATP-binding</keyword>
<dbReference type="GO" id="GO:0005524">
    <property type="term" value="F:ATP binding"/>
    <property type="evidence" value="ECO:0007669"/>
    <property type="project" value="UniProtKB-KW"/>
</dbReference>
<feature type="compositionally biased region" description="Low complexity" evidence="14">
    <location>
        <begin position="745"/>
        <end position="756"/>
    </location>
</feature>
<feature type="transmembrane region" description="Helical" evidence="15">
    <location>
        <begin position="245"/>
        <end position="268"/>
    </location>
</feature>
<feature type="region of interest" description="Disordered" evidence="14">
    <location>
        <begin position="727"/>
        <end position="756"/>
    </location>
</feature>
<dbReference type="PROSITE" id="PS00108">
    <property type="entry name" value="PROTEIN_KINASE_ST"/>
    <property type="match status" value="1"/>
</dbReference>
<dbReference type="EMBL" id="CAJGYM010000015">
    <property type="protein sequence ID" value="CAD6190335.1"/>
    <property type="molecule type" value="Genomic_DNA"/>
</dbReference>
<evidence type="ECO:0000256" key="2">
    <source>
        <dbReference type="ARBA" id="ARBA00009605"/>
    </source>
</evidence>
<keyword evidence="19" id="KW-1185">Reference proteome</keyword>
<dbReference type="EC" id="2.7.11.30" evidence="3"/>
<dbReference type="PANTHER" id="PTHR23255:SF100">
    <property type="entry name" value="RECEPTOR PROTEIN SERINE_THREONINE KINASE"/>
    <property type="match status" value="1"/>
</dbReference>
<keyword evidence="6 15" id="KW-0812">Transmembrane</keyword>
<dbReference type="PANTHER" id="PTHR23255">
    <property type="entry name" value="TRANSFORMING GROWTH FACTOR-BETA RECEPTOR TYPE I AND II"/>
    <property type="match status" value="1"/>
</dbReference>
<evidence type="ECO:0000256" key="8">
    <source>
        <dbReference type="ARBA" id="ARBA00022741"/>
    </source>
</evidence>
<sequence length="756" mass="85898">MRRRWLLELILLSLVSVVQFQKISTNSSDVLADALEYIQSLAHDDTGKNEESAAAKKYHYHLLGIRGINYELNGTVPFLTCQYLNRTECDPEVRSDCPRTINCYLERMQKVLACLGVYSYVPEPAHVDNNSLIVSVPYKDISYLGCFSFQGDTKSSYCDQDECASKRAQMIKPTMVPGNRSQGYGFCCCHTRECNRGDGVTMPNPYHINVTGWRRNASRAELEEIEETEPKVIPAAPLNSAYNKLVYLSIALLCVTVTVAALLIGFHFRRRFSQKAKANQRNNGSNSMGGTGSMQESLLMEERPMNGYIVPKERKKLSDFPVRPVLNIDSNSLVHISMGRFGHVYRGIWKKDDGTEQFVAVKKHNACELQSFLAERIVYEELESLPSWYPSVLRYLGAQQVDGSYWIITEFHERLSLYDLIKNHVISLSSALRIIVTMVDGLQFLHDERPFYLGVCKSVFIHRDLKSKNILIRRDMTACIADFGLARRFDFYQLRRNNDILGQVGTRRYMSPEVLEGATEFTPAAFKQMDVYAMALCMWEVLSRTRIDPHEHVGEYMMPYEDVVGGNPQIGAMRAVVVSRKLRPMFRQQVFQNKLSNEVRKSIEEMWDPEADGRITAGCAFQRMWRLSFDDLPEEGSAQSSVPDPMMSYHTAVSLSDEAAFIHIEGERPQATNTRPHPSRDPFLDVPLPPAVPRLGGVGAEAFANWDNTRPSNTVDGKKELVYDTVTRRLLSDDNRPRPRRESSHSTTTPETSSSF</sequence>
<reference evidence="18" key="1">
    <citation type="submission" date="2020-10" db="EMBL/GenBank/DDBJ databases">
        <authorList>
            <person name="Kikuchi T."/>
        </authorList>
    </citation>
    <scope>NUCLEOTIDE SEQUENCE</scope>
    <source>
        <strain evidence="18">NKZ352</strain>
    </source>
</reference>
<evidence type="ECO:0000256" key="5">
    <source>
        <dbReference type="ARBA" id="ARBA00022679"/>
    </source>
</evidence>
<proteinExistence type="inferred from homology"/>
<dbReference type="PROSITE" id="PS50011">
    <property type="entry name" value="PROTEIN_KINASE_DOM"/>
    <property type="match status" value="1"/>
</dbReference>
<dbReference type="GO" id="GO:0030509">
    <property type="term" value="P:BMP signaling pathway"/>
    <property type="evidence" value="ECO:0007669"/>
    <property type="project" value="TreeGrafter"/>
</dbReference>
<dbReference type="InterPro" id="IPR011009">
    <property type="entry name" value="Kinase-like_dom_sf"/>
</dbReference>
<comment type="caution">
    <text evidence="18">The sequence shown here is derived from an EMBL/GenBank/DDBJ whole genome shotgun (WGS) entry which is preliminary data.</text>
</comment>
<evidence type="ECO:0000256" key="10">
    <source>
        <dbReference type="ARBA" id="ARBA00022840"/>
    </source>
</evidence>
<feature type="chain" id="PRO_5035771174" description="receptor protein serine/threonine kinase" evidence="16">
    <location>
        <begin position="21"/>
        <end position="756"/>
    </location>
</feature>
<feature type="domain" description="Protein kinase" evidence="17">
    <location>
        <begin position="330"/>
        <end position="626"/>
    </location>
</feature>
<name>A0A8S1H4C3_9PELO</name>
<feature type="signal peptide" evidence="16">
    <location>
        <begin position="1"/>
        <end position="20"/>
    </location>
</feature>
<gene>
    <name evidence="18" type="ORF">CAUJ_LOCUS6254</name>
</gene>
<dbReference type="InterPro" id="IPR008271">
    <property type="entry name" value="Ser/Thr_kinase_AS"/>
</dbReference>
<evidence type="ECO:0000256" key="6">
    <source>
        <dbReference type="ARBA" id="ARBA00022692"/>
    </source>
</evidence>
<dbReference type="InterPro" id="IPR000719">
    <property type="entry name" value="Prot_kinase_dom"/>
</dbReference>
<evidence type="ECO:0000256" key="12">
    <source>
        <dbReference type="ARBA" id="ARBA00023136"/>
    </source>
</evidence>
<dbReference type="AlphaFoldDB" id="A0A8S1H4C3"/>
<keyword evidence="11 15" id="KW-1133">Transmembrane helix</keyword>
<evidence type="ECO:0000256" key="16">
    <source>
        <dbReference type="SAM" id="SignalP"/>
    </source>
</evidence>
<keyword evidence="12 15" id="KW-0472">Membrane</keyword>
<dbReference type="Pfam" id="PF00069">
    <property type="entry name" value="Pkinase"/>
    <property type="match status" value="1"/>
</dbReference>
<evidence type="ECO:0000256" key="7">
    <source>
        <dbReference type="ARBA" id="ARBA00022729"/>
    </source>
</evidence>
<evidence type="ECO:0000256" key="13">
    <source>
        <dbReference type="ARBA" id="ARBA00023170"/>
    </source>
</evidence>
<keyword evidence="8" id="KW-0547">Nucleotide-binding</keyword>
<dbReference type="GO" id="GO:0005886">
    <property type="term" value="C:plasma membrane"/>
    <property type="evidence" value="ECO:0007669"/>
    <property type="project" value="TreeGrafter"/>
</dbReference>
<dbReference type="InterPro" id="IPR000333">
    <property type="entry name" value="TGFB_receptor"/>
</dbReference>
<evidence type="ECO:0000256" key="1">
    <source>
        <dbReference type="ARBA" id="ARBA00004479"/>
    </source>
</evidence>
<evidence type="ECO:0000259" key="17">
    <source>
        <dbReference type="PROSITE" id="PS50011"/>
    </source>
</evidence>
<dbReference type="GO" id="GO:0043235">
    <property type="term" value="C:receptor complex"/>
    <property type="evidence" value="ECO:0007669"/>
    <property type="project" value="TreeGrafter"/>
</dbReference>
<dbReference type="GO" id="GO:0005024">
    <property type="term" value="F:transforming growth factor beta receptor activity"/>
    <property type="evidence" value="ECO:0007669"/>
    <property type="project" value="TreeGrafter"/>
</dbReference>
<evidence type="ECO:0000256" key="3">
    <source>
        <dbReference type="ARBA" id="ARBA00012401"/>
    </source>
</evidence>
<dbReference type="Gene3D" id="3.30.200.20">
    <property type="entry name" value="Phosphorylase Kinase, domain 1"/>
    <property type="match status" value="1"/>
</dbReference>
<dbReference type="OrthoDB" id="547665at2759"/>
<keyword evidence="13" id="KW-0675">Receptor</keyword>
<keyword evidence="9" id="KW-0418">Kinase</keyword>
<keyword evidence="4" id="KW-0723">Serine/threonine-protein kinase</keyword>
<evidence type="ECO:0000256" key="11">
    <source>
        <dbReference type="ARBA" id="ARBA00022989"/>
    </source>
</evidence>
<protein>
    <recommendedName>
        <fullName evidence="3">receptor protein serine/threonine kinase</fullName>
        <ecNumber evidence="3">2.7.11.30</ecNumber>
    </recommendedName>
</protein>
<evidence type="ECO:0000313" key="18">
    <source>
        <dbReference type="EMBL" id="CAD6190335.1"/>
    </source>
</evidence>
<dbReference type="Proteomes" id="UP000835052">
    <property type="component" value="Unassembled WGS sequence"/>
</dbReference>
<keyword evidence="5" id="KW-0808">Transferase</keyword>
<dbReference type="Gene3D" id="1.10.510.10">
    <property type="entry name" value="Transferase(Phosphotransferase) domain 1"/>
    <property type="match status" value="1"/>
</dbReference>
<dbReference type="SMART" id="SM00220">
    <property type="entry name" value="S_TKc"/>
    <property type="match status" value="1"/>
</dbReference>
<evidence type="ECO:0000313" key="19">
    <source>
        <dbReference type="Proteomes" id="UP000835052"/>
    </source>
</evidence>
<organism evidence="18 19">
    <name type="scientific">Caenorhabditis auriculariae</name>
    <dbReference type="NCBI Taxonomy" id="2777116"/>
    <lineage>
        <taxon>Eukaryota</taxon>
        <taxon>Metazoa</taxon>
        <taxon>Ecdysozoa</taxon>
        <taxon>Nematoda</taxon>
        <taxon>Chromadorea</taxon>
        <taxon>Rhabditida</taxon>
        <taxon>Rhabditina</taxon>
        <taxon>Rhabditomorpha</taxon>
        <taxon>Rhabditoidea</taxon>
        <taxon>Rhabditidae</taxon>
        <taxon>Peloderinae</taxon>
        <taxon>Caenorhabditis</taxon>
    </lineage>
</organism>
<comment type="subcellular location">
    <subcellularLocation>
        <location evidence="1">Membrane</location>
        <topology evidence="1">Single-pass type I membrane protein</topology>
    </subcellularLocation>
</comment>
<evidence type="ECO:0000256" key="9">
    <source>
        <dbReference type="ARBA" id="ARBA00022777"/>
    </source>
</evidence>
<evidence type="ECO:0000256" key="4">
    <source>
        <dbReference type="ARBA" id="ARBA00022527"/>
    </source>
</evidence>
<comment type="similarity">
    <text evidence="2">Belongs to the protein kinase superfamily. TKL Ser/Thr protein kinase family. TGFB receptor subfamily.</text>
</comment>
<accession>A0A8S1H4C3</accession>